<feature type="transmembrane region" description="Helical" evidence="1">
    <location>
        <begin position="7"/>
        <end position="24"/>
    </location>
</feature>
<keyword evidence="1" id="KW-0472">Membrane</keyword>
<organism evidence="3">
    <name type="scientific">Caldilinea aerophila</name>
    <dbReference type="NCBI Taxonomy" id="133453"/>
    <lineage>
        <taxon>Bacteria</taxon>
        <taxon>Bacillati</taxon>
        <taxon>Chloroflexota</taxon>
        <taxon>Caldilineae</taxon>
        <taxon>Caldilineales</taxon>
        <taxon>Caldilineaceae</taxon>
        <taxon>Caldilinea</taxon>
    </lineage>
</organism>
<dbReference type="PANTHER" id="PTHR33608">
    <property type="entry name" value="BLL2464 PROTEIN"/>
    <property type="match status" value="1"/>
</dbReference>
<reference evidence="3" key="1">
    <citation type="journal article" date="2020" name="mSystems">
        <title>Genome- and Community-Level Interaction Insights into Carbon Utilization and Element Cycling Functions of Hydrothermarchaeota in Hydrothermal Sediment.</title>
        <authorList>
            <person name="Zhou Z."/>
            <person name="Liu Y."/>
            <person name="Xu W."/>
            <person name="Pan J."/>
            <person name="Luo Z.H."/>
            <person name="Li M."/>
        </authorList>
    </citation>
    <scope>NUCLEOTIDE SEQUENCE [LARGE SCALE GENOMIC DNA]</scope>
    <source>
        <strain evidence="3">SpSt-289</strain>
    </source>
</reference>
<dbReference type="PANTHER" id="PTHR33608:SF3">
    <property type="entry name" value="SLR2013 PROTEIN"/>
    <property type="match status" value="1"/>
</dbReference>
<protein>
    <submittedName>
        <fullName evidence="3">DUF58 domain-containing protein</fullName>
    </submittedName>
</protein>
<evidence type="ECO:0000313" key="3">
    <source>
        <dbReference type="EMBL" id="HDX31241.1"/>
    </source>
</evidence>
<dbReference type="SUPFAM" id="SSF53300">
    <property type="entry name" value="vWA-like"/>
    <property type="match status" value="1"/>
</dbReference>
<dbReference type="InterPro" id="IPR002881">
    <property type="entry name" value="DUF58"/>
</dbReference>
<comment type="caution">
    <text evidence="3">The sequence shown here is derived from an EMBL/GenBank/DDBJ whole genome shotgun (WGS) entry which is preliminary data.</text>
</comment>
<accession>A0A7C1JH41</accession>
<keyword evidence="1" id="KW-1133">Transmembrane helix</keyword>
<dbReference type="InterPro" id="IPR036465">
    <property type="entry name" value="vWFA_dom_sf"/>
</dbReference>
<sequence>MQLSVRSWLLLMMTAPLIAGSGWLPPLLWIAGGWLLLVSALLLVEAQLMPKAGNWRLERRHEARLSLAAQNRICIVIELFSSPGTAFRRVPVWLRDTPPPIFRLDRAEPLLAGFAAVNSAIELVYHVNPPRRGDYAFGDLYLRWEGPLGLLRRQARFAAAAAVKVYPNLVDVRKYDLLLRRNRLAEMGLRSTRLRGVGAEFERLREYTPDDEYRRINWKATARRGRPISMEYETERSQNIYVLLDVGRMMRSPVGDVAKMDYAINAVLLLAYVATQKGDRVGLLTFADAALSYVAPRGGKVQFHRLLEHLYAVQGEPVEPDYSVAFSEFAARQHKRGLVLVFTDLTGGVTTESLIAQMAQLRRRHLPLLVTVADPTINRLATQPIVDSASLYERTVAERMLAERRLALDQLRRQGVQTLDVPADALSVAVIDRYLAMKQRLLI</sequence>
<dbReference type="Gene3D" id="3.40.50.410">
    <property type="entry name" value="von Willebrand factor, type A domain"/>
    <property type="match status" value="1"/>
</dbReference>
<evidence type="ECO:0000259" key="2">
    <source>
        <dbReference type="Pfam" id="PF01882"/>
    </source>
</evidence>
<dbReference type="Pfam" id="PF01882">
    <property type="entry name" value="DUF58"/>
    <property type="match status" value="1"/>
</dbReference>
<keyword evidence="1" id="KW-0812">Transmembrane</keyword>
<proteinExistence type="predicted"/>
<feature type="domain" description="DUF58" evidence="2">
    <location>
        <begin position="204"/>
        <end position="380"/>
    </location>
</feature>
<dbReference type="EMBL" id="DSMG01000077">
    <property type="protein sequence ID" value="HDX31241.1"/>
    <property type="molecule type" value="Genomic_DNA"/>
</dbReference>
<dbReference type="AlphaFoldDB" id="A0A7C1JH41"/>
<name>A0A7C1JH41_9CHLR</name>
<evidence type="ECO:0000256" key="1">
    <source>
        <dbReference type="SAM" id="Phobius"/>
    </source>
</evidence>
<gene>
    <name evidence="3" type="ORF">ENQ20_07065</name>
</gene>